<keyword evidence="2" id="KW-1185">Reference proteome</keyword>
<feature type="non-terminal residue" evidence="1">
    <location>
        <position position="1"/>
    </location>
</feature>
<comment type="caution">
    <text evidence="1">The sequence shown here is derived from an EMBL/GenBank/DDBJ whole genome shotgun (WGS) entry which is preliminary data.</text>
</comment>
<protein>
    <submittedName>
        <fullName evidence="1">MerR family transcriptional regulator</fullName>
    </submittedName>
</protein>
<accession>A0A372JDI9</accession>
<name>A0A372JDI9_9ACTN</name>
<proteinExistence type="predicted"/>
<gene>
    <name evidence="1" type="ORF">DZF91_29550</name>
</gene>
<sequence>LRAAQEGDPAGRAARLDLLAAAADGRAAHAVLTAFWRSQAVALDGGPYLEAFLDMAAPPPPPGPTPGQVLAYAELVELVQDRSLCSLLRARRLANARRVNDEPVLLDGLTETCERTAPLALSGVPPRPGPELDRFVAVHAAARGARDTPGFRRGLADDLRDDHDARMIHYWALTEAVTGGPHLISRAHVWLFQALDLDVSS</sequence>
<reference evidence="1 2" key="1">
    <citation type="submission" date="2018-08" db="EMBL/GenBank/DDBJ databases">
        <title>Actinomadura jelena sp. nov., a novel Actinomycete isolated from soil in Chad.</title>
        <authorList>
            <person name="Shi L."/>
        </authorList>
    </citation>
    <scope>NUCLEOTIDE SEQUENCE [LARGE SCALE GENOMIC DNA]</scope>
    <source>
        <strain evidence="1 2">NEAU-G17</strain>
    </source>
</reference>
<organism evidence="1 2">
    <name type="scientific">Actinomadura logoneensis</name>
    <dbReference type="NCBI Taxonomy" id="2293572"/>
    <lineage>
        <taxon>Bacteria</taxon>
        <taxon>Bacillati</taxon>
        <taxon>Actinomycetota</taxon>
        <taxon>Actinomycetes</taxon>
        <taxon>Streptosporangiales</taxon>
        <taxon>Thermomonosporaceae</taxon>
        <taxon>Actinomadura</taxon>
    </lineage>
</organism>
<dbReference type="Proteomes" id="UP000261811">
    <property type="component" value="Unassembled WGS sequence"/>
</dbReference>
<evidence type="ECO:0000313" key="1">
    <source>
        <dbReference type="EMBL" id="RFU38075.1"/>
    </source>
</evidence>
<dbReference type="AlphaFoldDB" id="A0A372JDI9"/>
<dbReference type="EMBL" id="QURH01000875">
    <property type="protein sequence ID" value="RFU38075.1"/>
    <property type="molecule type" value="Genomic_DNA"/>
</dbReference>
<evidence type="ECO:0000313" key="2">
    <source>
        <dbReference type="Proteomes" id="UP000261811"/>
    </source>
</evidence>